<reference evidence="1 2" key="1">
    <citation type="submission" date="2020-07" db="EMBL/GenBank/DDBJ databases">
        <title>Genomic Encyclopedia of Type Strains, Phase IV (KMG-V): Genome sequencing to study the core and pangenomes of soil and plant-associated prokaryotes.</title>
        <authorList>
            <person name="Whitman W."/>
        </authorList>
    </citation>
    <scope>NUCLEOTIDE SEQUENCE [LARGE SCALE GENOMIC DNA]</scope>
    <source>
        <strain evidence="1 2">AN3</strain>
    </source>
</reference>
<comment type="caution">
    <text evidence="1">The sequence shown here is derived from an EMBL/GenBank/DDBJ whole genome shotgun (WGS) entry which is preliminary data.</text>
</comment>
<dbReference type="EMBL" id="JACGXN010000016">
    <property type="protein sequence ID" value="MBA8881658.1"/>
    <property type="molecule type" value="Genomic_DNA"/>
</dbReference>
<sequence length="78" mass="8713">MSAMKRIIAAISREARGDQDIGPRKLESVILYLRCGERIEGELLPVTDDSFVRILSSGGIVEYVPNDAIDLARPVWRN</sequence>
<evidence type="ECO:0000313" key="2">
    <source>
        <dbReference type="Proteomes" id="UP000549052"/>
    </source>
</evidence>
<dbReference type="RefSeq" id="WP_182552219.1">
    <property type="nucleotide sequence ID" value="NZ_JACGXN010000016.1"/>
</dbReference>
<accession>A0A839EU02</accession>
<dbReference type="AlphaFoldDB" id="A0A839EU02"/>
<proteinExistence type="predicted"/>
<keyword evidence="2" id="KW-1185">Reference proteome</keyword>
<protein>
    <submittedName>
        <fullName evidence="1">Uncharacterized protein</fullName>
    </submittedName>
</protein>
<evidence type="ECO:0000313" key="1">
    <source>
        <dbReference type="EMBL" id="MBA8881658.1"/>
    </source>
</evidence>
<dbReference type="Proteomes" id="UP000549052">
    <property type="component" value="Unassembled WGS sequence"/>
</dbReference>
<organism evidence="1 2">
    <name type="scientific">Phyllobacterium myrsinacearum</name>
    <dbReference type="NCBI Taxonomy" id="28101"/>
    <lineage>
        <taxon>Bacteria</taxon>
        <taxon>Pseudomonadati</taxon>
        <taxon>Pseudomonadota</taxon>
        <taxon>Alphaproteobacteria</taxon>
        <taxon>Hyphomicrobiales</taxon>
        <taxon>Phyllobacteriaceae</taxon>
        <taxon>Phyllobacterium</taxon>
    </lineage>
</organism>
<gene>
    <name evidence="1" type="ORF">FHW16_005403</name>
</gene>
<name>A0A839EU02_9HYPH</name>